<dbReference type="SMART" id="SM00382">
    <property type="entry name" value="AAA"/>
    <property type="match status" value="1"/>
</dbReference>
<dbReference type="EMBL" id="JBHSQW010000009">
    <property type="protein sequence ID" value="MFC5993316.1"/>
    <property type="molecule type" value="Genomic_DNA"/>
</dbReference>
<evidence type="ECO:0000256" key="1">
    <source>
        <dbReference type="ARBA" id="ARBA00022448"/>
    </source>
</evidence>
<protein>
    <submittedName>
        <fullName evidence="7">ATP-binding cassette domain-containing protein</fullName>
    </submittedName>
</protein>
<dbReference type="CDD" id="cd03214">
    <property type="entry name" value="ABC_Iron-Siderophores_B12_Hemin"/>
    <property type="match status" value="1"/>
</dbReference>
<evidence type="ECO:0000256" key="4">
    <source>
        <dbReference type="ARBA" id="ARBA00022967"/>
    </source>
</evidence>
<dbReference type="GO" id="GO:0005524">
    <property type="term" value="F:ATP binding"/>
    <property type="evidence" value="ECO:0007669"/>
    <property type="project" value="UniProtKB-KW"/>
</dbReference>
<evidence type="ECO:0000313" key="7">
    <source>
        <dbReference type="EMBL" id="MFC5993316.1"/>
    </source>
</evidence>
<evidence type="ECO:0000256" key="2">
    <source>
        <dbReference type="ARBA" id="ARBA00022741"/>
    </source>
</evidence>
<dbReference type="RefSeq" id="WP_379582759.1">
    <property type="nucleotide sequence ID" value="NZ_JBHSQW010000009.1"/>
</dbReference>
<evidence type="ECO:0000313" key="8">
    <source>
        <dbReference type="Proteomes" id="UP001596302"/>
    </source>
</evidence>
<dbReference type="Pfam" id="PF11575">
    <property type="entry name" value="FhuF_C"/>
    <property type="match status" value="1"/>
</dbReference>
<evidence type="ECO:0000259" key="6">
    <source>
        <dbReference type="PROSITE" id="PS50893"/>
    </source>
</evidence>
<keyword evidence="4" id="KW-1278">Translocase</keyword>
<evidence type="ECO:0000256" key="3">
    <source>
        <dbReference type="ARBA" id="ARBA00022840"/>
    </source>
</evidence>
<name>A0ABW1IXW1_9PSEU</name>
<reference evidence="8" key="1">
    <citation type="journal article" date="2019" name="Int. J. Syst. Evol. Microbiol.">
        <title>The Global Catalogue of Microorganisms (GCM) 10K type strain sequencing project: providing services to taxonomists for standard genome sequencing and annotation.</title>
        <authorList>
            <consortium name="The Broad Institute Genomics Platform"/>
            <consortium name="The Broad Institute Genome Sequencing Center for Infectious Disease"/>
            <person name="Wu L."/>
            <person name="Ma J."/>
        </authorList>
    </citation>
    <scope>NUCLEOTIDE SEQUENCE [LARGE SCALE GENOMIC DNA]</scope>
    <source>
        <strain evidence="8">CCM 8391</strain>
    </source>
</reference>
<dbReference type="PANTHER" id="PTHR42794">
    <property type="entry name" value="HEMIN IMPORT ATP-BINDING PROTEIN HMUV"/>
    <property type="match status" value="1"/>
</dbReference>
<dbReference type="PANTHER" id="PTHR42794:SF1">
    <property type="entry name" value="HEMIN IMPORT ATP-BINDING PROTEIN HMUV"/>
    <property type="match status" value="1"/>
</dbReference>
<dbReference type="InterPro" id="IPR022770">
    <property type="entry name" value="IucA/IucC-like_C"/>
</dbReference>
<dbReference type="InterPro" id="IPR003593">
    <property type="entry name" value="AAA+_ATPase"/>
</dbReference>
<dbReference type="InterPro" id="IPR003439">
    <property type="entry name" value="ABC_transporter-like_ATP-bd"/>
</dbReference>
<organism evidence="7 8">
    <name type="scientific">Pseudonocardia hispaniensis</name>
    <dbReference type="NCBI Taxonomy" id="904933"/>
    <lineage>
        <taxon>Bacteria</taxon>
        <taxon>Bacillati</taxon>
        <taxon>Actinomycetota</taxon>
        <taxon>Actinomycetes</taxon>
        <taxon>Pseudonocardiales</taxon>
        <taxon>Pseudonocardiaceae</taxon>
        <taxon>Pseudonocardia</taxon>
    </lineage>
</organism>
<evidence type="ECO:0000256" key="5">
    <source>
        <dbReference type="SAM" id="MobiDB-lite"/>
    </source>
</evidence>
<dbReference type="InterPro" id="IPR024726">
    <property type="entry name" value="FhuF_C"/>
</dbReference>
<feature type="region of interest" description="Disordered" evidence="5">
    <location>
        <begin position="587"/>
        <end position="606"/>
    </location>
</feature>
<keyword evidence="1" id="KW-0813">Transport</keyword>
<dbReference type="Gene3D" id="3.40.50.300">
    <property type="entry name" value="P-loop containing nucleotide triphosphate hydrolases"/>
    <property type="match status" value="1"/>
</dbReference>
<proteinExistence type="predicted"/>
<dbReference type="InterPro" id="IPR027417">
    <property type="entry name" value="P-loop_NTPase"/>
</dbReference>
<accession>A0ABW1IXW1</accession>
<sequence>MSGLRLHELTAGYRTGRRVTPVLGGLTAGAARGELTVLLGPNGAGKSTLLRTAAGLQPPLAGTVTLDGADLPRMSATYRARRLAVVLTDRIDAGLLSARELVEFGRHPHTGSGGTLRRGDHAAVDAAIVAVGAGHLAGRRVAELSDGERQRVLTARALAQQPSALLLDEPGAFLDATSRVELLGLLRRLAREQNLCVLVSTHDLELALRLADHVWLVDRDRRLRAGTPEQLVAEGMVAAVFDTPELTFDPHSGGFILTGPTTGTAHVHGPAQHVPLLTRALSRQGWTVVADEPADIAVTATETGFLARADGRSIRLPGWAELAGWARDQHDRRPPQGWALRRATPAQLADCLRAAASIGAYFAVESGWVDADPADWWPLAQLYRDGDEALAELVETVRRRLGTDEPRVAVSVLQLGLAARLASPLLAGLARGIVLDLDPADVAVQSRFGEAPGLRCGRPGGWAGTDGQSGPEQADLLAARLVDAHLAPMVAALRRISPVAPRLLWGNAASALAGALRMLETHLGATAARRVRTVVEQLLDRPPLAGAGTLAGPGASPAFRRRSCCLYYRTAAGGHCADCALRPEARHPEARHPEAPRPSRVTEPRP</sequence>
<dbReference type="Pfam" id="PF06276">
    <property type="entry name" value="FhuF"/>
    <property type="match status" value="1"/>
</dbReference>
<keyword evidence="3 7" id="KW-0067">ATP-binding</keyword>
<keyword evidence="2" id="KW-0547">Nucleotide-binding</keyword>
<keyword evidence="8" id="KW-1185">Reference proteome</keyword>
<dbReference type="SUPFAM" id="SSF52540">
    <property type="entry name" value="P-loop containing nucleoside triphosphate hydrolases"/>
    <property type="match status" value="1"/>
</dbReference>
<feature type="domain" description="ABC transporter" evidence="6">
    <location>
        <begin position="4"/>
        <end position="244"/>
    </location>
</feature>
<dbReference type="Pfam" id="PF00005">
    <property type="entry name" value="ABC_tran"/>
    <property type="match status" value="1"/>
</dbReference>
<comment type="caution">
    <text evidence="7">The sequence shown here is derived from an EMBL/GenBank/DDBJ whole genome shotgun (WGS) entry which is preliminary data.</text>
</comment>
<dbReference type="Proteomes" id="UP001596302">
    <property type="component" value="Unassembled WGS sequence"/>
</dbReference>
<gene>
    <name evidence="7" type="ORF">ACFQE5_03705</name>
</gene>
<dbReference type="PROSITE" id="PS50893">
    <property type="entry name" value="ABC_TRANSPORTER_2"/>
    <property type="match status" value="1"/>
</dbReference>